<organism evidence="12 13">
    <name type="scientific">Flaviaesturariibacter amylovorans</name>
    <dbReference type="NCBI Taxonomy" id="1084520"/>
    <lineage>
        <taxon>Bacteria</taxon>
        <taxon>Pseudomonadati</taxon>
        <taxon>Bacteroidota</taxon>
        <taxon>Chitinophagia</taxon>
        <taxon>Chitinophagales</taxon>
        <taxon>Chitinophagaceae</taxon>
        <taxon>Flaviaestuariibacter</taxon>
    </lineage>
</organism>
<keyword evidence="11" id="KW-0813">Transport</keyword>
<dbReference type="Proteomes" id="UP001501725">
    <property type="component" value="Unassembled WGS sequence"/>
</dbReference>
<dbReference type="EMBL" id="BAABGY010000005">
    <property type="protein sequence ID" value="GAA4323852.1"/>
    <property type="molecule type" value="Genomic_DNA"/>
</dbReference>
<evidence type="ECO:0000313" key="12">
    <source>
        <dbReference type="EMBL" id="GAA4323852.1"/>
    </source>
</evidence>
<keyword evidence="13" id="KW-1185">Reference proteome</keyword>
<evidence type="ECO:0000256" key="9">
    <source>
        <dbReference type="ARBA" id="ARBA00035120"/>
    </source>
</evidence>
<sequence>MIRTLLLVGIGGGSGGILRFLIQRWLNAPFFSWGTLLVNGLGCFLIGVLWALSDRNLSSDGRHLLMSGFCGGFTTLSAFTLESNGLLQDGRAGTFLLYTFATVAGGLLATFAGYKLMT</sequence>
<comment type="catalytic activity">
    <reaction evidence="10">
        <text>fluoride(in) = fluoride(out)</text>
        <dbReference type="Rhea" id="RHEA:76159"/>
        <dbReference type="ChEBI" id="CHEBI:17051"/>
    </reaction>
    <physiologicalReaction direction="left-to-right" evidence="10">
        <dbReference type="Rhea" id="RHEA:76160"/>
    </physiologicalReaction>
</comment>
<evidence type="ECO:0000256" key="10">
    <source>
        <dbReference type="ARBA" id="ARBA00035585"/>
    </source>
</evidence>
<dbReference type="Pfam" id="PF02537">
    <property type="entry name" value="CRCB"/>
    <property type="match status" value="1"/>
</dbReference>
<dbReference type="PANTHER" id="PTHR28259">
    <property type="entry name" value="FLUORIDE EXPORT PROTEIN 1-RELATED"/>
    <property type="match status" value="1"/>
</dbReference>
<keyword evidence="6 11" id="KW-0406">Ion transport</keyword>
<comment type="activity regulation">
    <text evidence="11">Na(+) is not transported, but it plays an essential structural role and its presence is essential for fluoride channel function.</text>
</comment>
<accession>A0ABP8GGT0</accession>
<proteinExistence type="inferred from homology"/>
<evidence type="ECO:0000256" key="8">
    <source>
        <dbReference type="ARBA" id="ARBA00023303"/>
    </source>
</evidence>
<dbReference type="RefSeq" id="WP_345254022.1">
    <property type="nucleotide sequence ID" value="NZ_BAABGY010000005.1"/>
</dbReference>
<comment type="caution">
    <text evidence="12">The sequence shown here is derived from an EMBL/GenBank/DDBJ whole genome shotgun (WGS) entry which is preliminary data.</text>
</comment>
<feature type="transmembrane region" description="Helical" evidence="11">
    <location>
        <begin position="64"/>
        <end position="81"/>
    </location>
</feature>
<feature type="binding site" evidence="11">
    <location>
        <position position="74"/>
    </location>
    <ligand>
        <name>Na(+)</name>
        <dbReference type="ChEBI" id="CHEBI:29101"/>
        <note>structural</note>
    </ligand>
</feature>
<keyword evidence="11" id="KW-0915">Sodium</keyword>
<comment type="similarity">
    <text evidence="9 11">Belongs to the fluoride channel Fluc/FEX (TC 1.A.43) family.</text>
</comment>
<comment type="function">
    <text evidence="11">Fluoride-specific ion channel. Important for reducing fluoride concentration in the cell, thus reducing its toxicity.</text>
</comment>
<name>A0ABP8GGT0_9BACT</name>
<dbReference type="HAMAP" id="MF_00454">
    <property type="entry name" value="FluC"/>
    <property type="match status" value="1"/>
</dbReference>
<evidence type="ECO:0000256" key="6">
    <source>
        <dbReference type="ARBA" id="ARBA00023065"/>
    </source>
</evidence>
<evidence type="ECO:0000256" key="5">
    <source>
        <dbReference type="ARBA" id="ARBA00022989"/>
    </source>
</evidence>
<feature type="transmembrane region" description="Helical" evidence="11">
    <location>
        <begin position="93"/>
        <end position="114"/>
    </location>
</feature>
<feature type="binding site" evidence="11">
    <location>
        <position position="71"/>
    </location>
    <ligand>
        <name>Na(+)</name>
        <dbReference type="ChEBI" id="CHEBI:29101"/>
        <note>structural</note>
    </ligand>
</feature>
<evidence type="ECO:0000313" key="13">
    <source>
        <dbReference type="Proteomes" id="UP001501725"/>
    </source>
</evidence>
<evidence type="ECO:0000256" key="11">
    <source>
        <dbReference type="HAMAP-Rule" id="MF_00454"/>
    </source>
</evidence>
<evidence type="ECO:0000256" key="4">
    <source>
        <dbReference type="ARBA" id="ARBA00022692"/>
    </source>
</evidence>
<keyword evidence="7 11" id="KW-0472">Membrane</keyword>
<evidence type="ECO:0000256" key="1">
    <source>
        <dbReference type="ARBA" id="ARBA00004651"/>
    </source>
</evidence>
<keyword evidence="3" id="KW-0997">Cell inner membrane</keyword>
<feature type="transmembrane region" description="Helical" evidence="11">
    <location>
        <begin position="31"/>
        <end position="52"/>
    </location>
</feature>
<evidence type="ECO:0000256" key="3">
    <source>
        <dbReference type="ARBA" id="ARBA00022519"/>
    </source>
</evidence>
<keyword evidence="11" id="KW-0479">Metal-binding</keyword>
<keyword evidence="2 11" id="KW-1003">Cell membrane</keyword>
<keyword evidence="8 11" id="KW-0407">Ion channel</keyword>
<protein>
    <recommendedName>
        <fullName evidence="11">Fluoride-specific ion channel FluC</fullName>
    </recommendedName>
</protein>
<keyword evidence="4 11" id="KW-0812">Transmembrane</keyword>
<reference evidence="13" key="1">
    <citation type="journal article" date="2019" name="Int. J. Syst. Evol. Microbiol.">
        <title>The Global Catalogue of Microorganisms (GCM) 10K type strain sequencing project: providing services to taxonomists for standard genome sequencing and annotation.</title>
        <authorList>
            <consortium name="The Broad Institute Genomics Platform"/>
            <consortium name="The Broad Institute Genome Sequencing Center for Infectious Disease"/>
            <person name="Wu L."/>
            <person name="Ma J."/>
        </authorList>
    </citation>
    <scope>NUCLEOTIDE SEQUENCE [LARGE SCALE GENOMIC DNA]</scope>
    <source>
        <strain evidence="13">JCM 17919</strain>
    </source>
</reference>
<gene>
    <name evidence="11 12" type="primary">crcB</name>
    <name evidence="11" type="synonym">fluC</name>
    <name evidence="12" type="ORF">GCM10023184_10860</name>
</gene>
<evidence type="ECO:0000256" key="2">
    <source>
        <dbReference type="ARBA" id="ARBA00022475"/>
    </source>
</evidence>
<keyword evidence="5 11" id="KW-1133">Transmembrane helix</keyword>
<dbReference type="InterPro" id="IPR003691">
    <property type="entry name" value="FluC"/>
</dbReference>
<comment type="subcellular location">
    <subcellularLocation>
        <location evidence="1 11">Cell membrane</location>
        <topology evidence="1 11">Multi-pass membrane protein</topology>
    </subcellularLocation>
</comment>
<dbReference type="PANTHER" id="PTHR28259:SF1">
    <property type="entry name" value="FLUORIDE EXPORT PROTEIN 1-RELATED"/>
    <property type="match status" value="1"/>
</dbReference>
<evidence type="ECO:0000256" key="7">
    <source>
        <dbReference type="ARBA" id="ARBA00023136"/>
    </source>
</evidence>